<evidence type="ECO:0000313" key="4">
    <source>
        <dbReference type="Proteomes" id="UP000239522"/>
    </source>
</evidence>
<dbReference type="AlphaFoldDB" id="A0A2S7KXY3"/>
<evidence type="ECO:0000256" key="1">
    <source>
        <dbReference type="SAM" id="Coils"/>
    </source>
</evidence>
<protein>
    <submittedName>
        <fullName evidence="3">Uncharacterized protein</fullName>
    </submittedName>
</protein>
<organism evidence="3 4">
    <name type="scientific">Polaribacter filamentus</name>
    <dbReference type="NCBI Taxonomy" id="53483"/>
    <lineage>
        <taxon>Bacteria</taxon>
        <taxon>Pseudomonadati</taxon>
        <taxon>Bacteroidota</taxon>
        <taxon>Flavobacteriia</taxon>
        <taxon>Flavobacteriales</taxon>
        <taxon>Flavobacteriaceae</taxon>
    </lineage>
</organism>
<reference evidence="3 4" key="1">
    <citation type="submission" date="2016-11" db="EMBL/GenBank/DDBJ databases">
        <title>Trade-off between light-utilization and light-protection in marine flavobacteria.</title>
        <authorList>
            <person name="Kumagai Y."/>
        </authorList>
    </citation>
    <scope>NUCLEOTIDE SEQUENCE [LARGE SCALE GENOMIC DNA]</scope>
    <source>
        <strain evidence="3 4">ATCC 700397</strain>
    </source>
</reference>
<keyword evidence="4" id="KW-1185">Reference proteome</keyword>
<feature type="region of interest" description="Disordered" evidence="2">
    <location>
        <begin position="329"/>
        <end position="357"/>
    </location>
</feature>
<dbReference type="Proteomes" id="UP000239522">
    <property type="component" value="Unassembled WGS sequence"/>
</dbReference>
<evidence type="ECO:0000313" key="3">
    <source>
        <dbReference type="EMBL" id="PQB07497.1"/>
    </source>
</evidence>
<dbReference type="OrthoDB" id="1441367at2"/>
<proteinExistence type="predicted"/>
<feature type="compositionally biased region" description="Basic and acidic residues" evidence="2">
    <location>
        <begin position="343"/>
        <end position="357"/>
    </location>
</feature>
<sequence length="424" mass="47720">MKLSSEMKSLSEGILISFKQRVKESQDRVKNNAQFINEVHNTLDNIRQDRKKIATALRDNLKGGEKERLSTYNNLMSGIRVTIGSIQKDVSDIQSSTFNLLNEFGANRAQIAVELENLFAQGQKDRAENNKIRIKSFGGLMKTINADLKSINSEVLTILTNTNGLLAKFEKEHQEMSADLNTELSKNLSERVEYTRSLVNGFQKSLAEISKENKQLAKEMRETLANSQENIALNDVERIKNYNLVINAIQASIEDIRKGVNISMKGTLKMIADFSTDRSLAATEWSKMKEEIRQIQQGVVGSTRNKEKVKTKQVSNVVVDTIVTLIPENTVTPKPSKSNKKTSVSDKSEVKEVAPPAKKAEKTVAPLSLEEKILVYIKSNSQGVKVSEMEEPLKETRMRLGFVAKKLLELGQIRKIDNLYYPKK</sequence>
<keyword evidence="1" id="KW-0175">Coiled coil</keyword>
<gene>
    <name evidence="3" type="ORF">BST83_10240</name>
</gene>
<dbReference type="RefSeq" id="WP_104809706.1">
    <property type="nucleotide sequence ID" value="NZ_MQUA01000013.1"/>
</dbReference>
<comment type="caution">
    <text evidence="3">The sequence shown here is derived from an EMBL/GenBank/DDBJ whole genome shotgun (WGS) entry which is preliminary data.</text>
</comment>
<feature type="coiled-coil region" evidence="1">
    <location>
        <begin position="199"/>
        <end position="226"/>
    </location>
</feature>
<accession>A0A2S7KXY3</accession>
<dbReference type="EMBL" id="MQUA01000013">
    <property type="protein sequence ID" value="PQB07497.1"/>
    <property type="molecule type" value="Genomic_DNA"/>
</dbReference>
<name>A0A2S7KXY3_9FLAO</name>
<evidence type="ECO:0000256" key="2">
    <source>
        <dbReference type="SAM" id="MobiDB-lite"/>
    </source>
</evidence>